<dbReference type="Proteomes" id="UP000321523">
    <property type="component" value="Unassembled WGS sequence"/>
</dbReference>
<feature type="region of interest" description="Disordered" evidence="1">
    <location>
        <begin position="48"/>
        <end position="71"/>
    </location>
</feature>
<organism evidence="2 3">
    <name type="scientific">Skermanella aerolata</name>
    <dbReference type="NCBI Taxonomy" id="393310"/>
    <lineage>
        <taxon>Bacteria</taxon>
        <taxon>Pseudomonadati</taxon>
        <taxon>Pseudomonadota</taxon>
        <taxon>Alphaproteobacteria</taxon>
        <taxon>Rhodospirillales</taxon>
        <taxon>Azospirillaceae</taxon>
        <taxon>Skermanella</taxon>
    </lineage>
</organism>
<evidence type="ECO:0000256" key="1">
    <source>
        <dbReference type="SAM" id="MobiDB-lite"/>
    </source>
</evidence>
<gene>
    <name evidence="2" type="ORF">SAE02_15210</name>
</gene>
<proteinExistence type="predicted"/>
<comment type="caution">
    <text evidence="2">The sequence shown here is derived from an EMBL/GenBank/DDBJ whole genome shotgun (WGS) entry which is preliminary data.</text>
</comment>
<dbReference type="PROSITE" id="PS51257">
    <property type="entry name" value="PROKAR_LIPOPROTEIN"/>
    <property type="match status" value="1"/>
</dbReference>
<keyword evidence="3" id="KW-1185">Reference proteome</keyword>
<evidence type="ECO:0008006" key="4">
    <source>
        <dbReference type="Google" id="ProtNLM"/>
    </source>
</evidence>
<reference evidence="2 3" key="1">
    <citation type="submission" date="2019-07" db="EMBL/GenBank/DDBJ databases">
        <title>Whole genome shotgun sequence of Skermanella aerolata NBRC 106429.</title>
        <authorList>
            <person name="Hosoyama A."/>
            <person name="Uohara A."/>
            <person name="Ohji S."/>
            <person name="Ichikawa N."/>
        </authorList>
    </citation>
    <scope>NUCLEOTIDE SEQUENCE [LARGE SCALE GENOMIC DNA]</scope>
    <source>
        <strain evidence="2 3">NBRC 106429</strain>
    </source>
</reference>
<evidence type="ECO:0000313" key="3">
    <source>
        <dbReference type="Proteomes" id="UP000321523"/>
    </source>
</evidence>
<dbReference type="AlphaFoldDB" id="A0A512DLM0"/>
<accession>A0A512DLM0</accession>
<dbReference type="RefSeq" id="WP_044427031.1">
    <property type="nucleotide sequence ID" value="NZ_BJYZ01000006.1"/>
</dbReference>
<name>A0A512DLM0_9PROT</name>
<dbReference type="EMBL" id="BJYZ01000006">
    <property type="protein sequence ID" value="GEO37373.1"/>
    <property type="molecule type" value="Genomic_DNA"/>
</dbReference>
<evidence type="ECO:0000313" key="2">
    <source>
        <dbReference type="EMBL" id="GEO37373.1"/>
    </source>
</evidence>
<protein>
    <recommendedName>
        <fullName evidence="4">Lipoprotein</fullName>
    </recommendedName>
</protein>
<sequence length="71" mass="8297">MWKVAGLALTAATLMGCANEAELMAECEAKGVSRDTCYMAEQNRQNEIRRNSEENYRMDMERWDREHKKKP</sequence>